<dbReference type="RefSeq" id="WP_087176314.1">
    <property type="nucleotide sequence ID" value="NZ_CANCWO010000030.1"/>
</dbReference>
<accession>A0A1Y4VY18</accession>
<dbReference type="Proteomes" id="UP000195859">
    <property type="component" value="Unassembled WGS sequence"/>
</dbReference>
<gene>
    <name evidence="3" type="ORF">B5E44_10120</name>
    <name evidence="2" type="ORF">B5E59_05350</name>
</gene>
<dbReference type="Pfam" id="PF04471">
    <property type="entry name" value="Mrr_cat"/>
    <property type="match status" value="1"/>
</dbReference>
<dbReference type="EMBL" id="NFLS01000010">
    <property type="protein sequence ID" value="OUQ56301.1"/>
    <property type="molecule type" value="Genomic_DNA"/>
</dbReference>
<evidence type="ECO:0000313" key="5">
    <source>
        <dbReference type="Proteomes" id="UP000196293"/>
    </source>
</evidence>
<dbReference type="GO" id="GO:0003677">
    <property type="term" value="F:DNA binding"/>
    <property type="evidence" value="ECO:0007669"/>
    <property type="project" value="InterPro"/>
</dbReference>
<organism evidence="3 4">
    <name type="scientific">Lactobacillus gallinarum</name>
    <dbReference type="NCBI Taxonomy" id="52242"/>
    <lineage>
        <taxon>Bacteria</taxon>
        <taxon>Bacillati</taxon>
        <taxon>Bacillota</taxon>
        <taxon>Bacilli</taxon>
        <taxon>Lactobacillales</taxon>
        <taxon>Lactobacillaceae</taxon>
        <taxon>Lactobacillus</taxon>
    </lineage>
</organism>
<feature type="domain" description="Restriction endonuclease type IV Mrr" evidence="1">
    <location>
        <begin position="65"/>
        <end position="165"/>
    </location>
</feature>
<keyword evidence="5" id="KW-1185">Reference proteome</keyword>
<dbReference type="InterPro" id="IPR007560">
    <property type="entry name" value="Restrct_endonuc_IV_Mrr"/>
</dbReference>
<protein>
    <recommendedName>
        <fullName evidence="1">Restriction endonuclease type IV Mrr domain-containing protein</fullName>
    </recommendedName>
</protein>
<comment type="caution">
    <text evidence="3">The sequence shown here is derived from an EMBL/GenBank/DDBJ whole genome shotgun (WGS) entry which is preliminary data.</text>
</comment>
<proteinExistence type="predicted"/>
<dbReference type="GO" id="GO:0004519">
    <property type="term" value="F:endonuclease activity"/>
    <property type="evidence" value="ECO:0007669"/>
    <property type="project" value="InterPro"/>
</dbReference>
<dbReference type="Proteomes" id="UP000196293">
    <property type="component" value="Unassembled WGS sequence"/>
</dbReference>
<dbReference type="EMBL" id="NFLZ01000051">
    <property type="protein sequence ID" value="OUQ74288.1"/>
    <property type="molecule type" value="Genomic_DNA"/>
</dbReference>
<evidence type="ECO:0000259" key="1">
    <source>
        <dbReference type="Pfam" id="PF04471"/>
    </source>
</evidence>
<evidence type="ECO:0000313" key="4">
    <source>
        <dbReference type="Proteomes" id="UP000195859"/>
    </source>
</evidence>
<reference evidence="3" key="2">
    <citation type="journal article" date="2018" name="BMC Genomics">
        <title>Whole genome sequencing and function prediction of 133 gut anaerobes isolated from chicken caecum in pure cultures.</title>
        <authorList>
            <person name="Medvecky M."/>
            <person name="Cejkova D."/>
            <person name="Polansky O."/>
            <person name="Karasova D."/>
            <person name="Kubasova T."/>
            <person name="Cizek A."/>
            <person name="Rychlik I."/>
        </authorList>
    </citation>
    <scope>NUCLEOTIDE SEQUENCE</scope>
    <source>
        <strain evidence="3">An101</strain>
        <strain evidence="2">An115</strain>
    </source>
</reference>
<evidence type="ECO:0000313" key="2">
    <source>
        <dbReference type="EMBL" id="OUQ56301.1"/>
    </source>
</evidence>
<reference evidence="4 5" key="1">
    <citation type="submission" date="2017-04" db="EMBL/GenBank/DDBJ databases">
        <title>Function of individual gut microbiota members based on whole genome sequencing of pure cultures obtained from chicken caecum.</title>
        <authorList>
            <person name="Medvecky M."/>
            <person name="Cejkova D."/>
            <person name="Polansky O."/>
            <person name="Karasova D."/>
            <person name="Kubasova T."/>
            <person name="Cizek A."/>
            <person name="Rychlik I."/>
        </authorList>
    </citation>
    <scope>NUCLEOTIDE SEQUENCE [LARGE SCALE GENOMIC DNA]</scope>
    <source>
        <strain evidence="4">An101</strain>
        <strain evidence="5">An115</strain>
    </source>
</reference>
<evidence type="ECO:0000313" key="3">
    <source>
        <dbReference type="EMBL" id="OUQ74288.1"/>
    </source>
</evidence>
<sequence length="238" mass="27778">MENDDFQYLNDVANSLNSRGLNIDDIAKFMKIKTSSFLVPSQQALKHFKQLFDQLMTNEYDQKEKGKLLEDLVSALFVDGYPNIFEVRRNCKTSSNEIDIQVNWSKEAQRLKLMPIMSSDNTSFLCECKNYENKADVTNVGKFYSLMCYTKTILGLFISWNGVTGKDNSWKDSIGLIKKLALGDEKYIIVLSKLDLQRIRDEKTNIFELIEDKYNALKNDIDYKTYIKKHEIEIQKKW</sequence>
<dbReference type="AlphaFoldDB" id="A0A1Y4VY18"/>
<dbReference type="GO" id="GO:0009307">
    <property type="term" value="P:DNA restriction-modification system"/>
    <property type="evidence" value="ECO:0007669"/>
    <property type="project" value="InterPro"/>
</dbReference>
<name>A0A1Y4VY18_9LACO</name>